<protein>
    <submittedName>
        <fullName evidence="1">Uncharacterized protein</fullName>
    </submittedName>
</protein>
<proteinExistence type="predicted"/>
<evidence type="ECO:0000313" key="2">
    <source>
        <dbReference type="Proteomes" id="UP001060170"/>
    </source>
</evidence>
<name>A0ACC0EGQ3_9BASI</name>
<organism evidence="1 2">
    <name type="scientific">Puccinia striiformis f. sp. tritici</name>
    <dbReference type="NCBI Taxonomy" id="168172"/>
    <lineage>
        <taxon>Eukaryota</taxon>
        <taxon>Fungi</taxon>
        <taxon>Dikarya</taxon>
        <taxon>Basidiomycota</taxon>
        <taxon>Pucciniomycotina</taxon>
        <taxon>Pucciniomycetes</taxon>
        <taxon>Pucciniales</taxon>
        <taxon>Pucciniaceae</taxon>
        <taxon>Puccinia</taxon>
    </lineage>
</organism>
<dbReference type="EMBL" id="CM045870">
    <property type="protein sequence ID" value="KAI7953359.1"/>
    <property type="molecule type" value="Genomic_DNA"/>
</dbReference>
<reference evidence="1 2" key="3">
    <citation type="journal article" date="2022" name="Microbiol. Spectr.">
        <title>Folding features and dynamics of 3D genome architecture in plant fungal pathogens.</title>
        <authorList>
            <person name="Xia C."/>
        </authorList>
    </citation>
    <scope>NUCLEOTIDE SEQUENCE [LARGE SCALE GENOMIC DNA]</scope>
    <source>
        <strain evidence="1 2">93-210</strain>
    </source>
</reference>
<evidence type="ECO:0000313" key="1">
    <source>
        <dbReference type="EMBL" id="KAI7953359.1"/>
    </source>
</evidence>
<reference evidence="2" key="1">
    <citation type="journal article" date="2018" name="BMC Genomics">
        <title>Genomic insights into host adaptation between the wheat stripe rust pathogen (Puccinia striiformis f. sp. tritici) and the barley stripe rust pathogen (Puccinia striiformis f. sp. hordei).</title>
        <authorList>
            <person name="Xia C."/>
            <person name="Wang M."/>
            <person name="Yin C."/>
            <person name="Cornejo O.E."/>
            <person name="Hulbert S.H."/>
            <person name="Chen X."/>
        </authorList>
    </citation>
    <scope>NUCLEOTIDE SEQUENCE [LARGE SCALE GENOMIC DNA]</scope>
    <source>
        <strain evidence="2">93-210</strain>
    </source>
</reference>
<accession>A0ACC0EGQ3</accession>
<sequence length="641" mass="74233">MVLSNRIILCIVLHAIGTARLSLSSIDEKLPEVLVQNSYRSTYTMILLVAEVLAIQDIRLVKTVNFVLVVFNLSVTDPFSDVNAAKPRDEKDLRSHLQEPLKFGKLDHNLQAGGHGNDELHGEIPQGLEGKKLEMEQIVTGRNDIVERIDKLDPDSNQELVTLKSTLLQLCRSFRTPAEERVRQLGGMDPAVNPEPSATGYAAGGRDNSALSRPFQEDSDSTESEPLISSDQRHHTLTFEPLPADETKKPKTVLEAHLAEKKIPIHNLERPTSYLFGLSHGDEYELGKGLTDPDKIKTWNFIQEKLNEFKSSDKVPSNPKEVRFRIDFIKAFNRLGDHVLRNRLLTSTESIDSFKSETVMKMVEMYSELEFKRLDRKFFVSRMSFVPDLDFLTSGWDMRHFHRSIKSLSAQDQEKVVHAIMGKVLSHTREFFSSRGSQLSEPFTKIHHEFNQPEFLEQAHSLSLALKDEDVPATINHLMNGSPIASFTEKLIDFFKNPEMKTPDLEQRRIEYQLVYYMLNFLDRNHPQIISKTVKRTENILPMEKRDKHRYVFEEQLEFMRGYLKQFPNQNRDDYYTGEAQDLSRFGKMVLDSSGKFHLFRNWIDTYVVKIFDHTDWINWSRRNKRLQFDLWMGKLANKKT</sequence>
<reference evidence="2" key="2">
    <citation type="journal article" date="2018" name="Mol. Plant Microbe Interact.">
        <title>Genome sequence resources for the wheat stripe rust pathogen (Puccinia striiformis f. sp. tritici) and the barley stripe rust pathogen (Puccinia striiformis f. sp. hordei).</title>
        <authorList>
            <person name="Xia C."/>
            <person name="Wang M."/>
            <person name="Yin C."/>
            <person name="Cornejo O.E."/>
            <person name="Hulbert S.H."/>
            <person name="Chen X."/>
        </authorList>
    </citation>
    <scope>NUCLEOTIDE SEQUENCE [LARGE SCALE GENOMIC DNA]</scope>
    <source>
        <strain evidence="2">93-210</strain>
    </source>
</reference>
<gene>
    <name evidence="1" type="ORF">MJO28_005906</name>
</gene>
<keyword evidence="2" id="KW-1185">Reference proteome</keyword>
<dbReference type="Proteomes" id="UP001060170">
    <property type="component" value="Chromosome 6"/>
</dbReference>
<comment type="caution">
    <text evidence="1">The sequence shown here is derived from an EMBL/GenBank/DDBJ whole genome shotgun (WGS) entry which is preliminary data.</text>
</comment>